<feature type="domain" description="SH3" evidence="9">
    <location>
        <begin position="503"/>
        <end position="569"/>
    </location>
</feature>
<dbReference type="GO" id="GO:0007010">
    <property type="term" value="P:cytoskeleton organization"/>
    <property type="evidence" value="ECO:0007669"/>
    <property type="project" value="TreeGrafter"/>
</dbReference>
<dbReference type="SMART" id="SM00326">
    <property type="entry name" value="SH3"/>
    <property type="match status" value="1"/>
</dbReference>
<dbReference type="GO" id="GO:0120104">
    <property type="term" value="C:mitotic actomyosin contractile ring, proximal layer"/>
    <property type="evidence" value="ECO:0007669"/>
    <property type="project" value="TreeGrafter"/>
</dbReference>
<dbReference type="PROSITE" id="PS50002">
    <property type="entry name" value="SH3"/>
    <property type="match status" value="1"/>
</dbReference>
<dbReference type="InterPro" id="IPR027267">
    <property type="entry name" value="AH/BAR_dom_sf"/>
</dbReference>
<feature type="compositionally biased region" description="Polar residues" evidence="8">
    <location>
        <begin position="382"/>
        <end position="391"/>
    </location>
</feature>
<keyword evidence="5" id="KW-0206">Cytoskeleton</keyword>
<dbReference type="Gene3D" id="1.20.1270.60">
    <property type="entry name" value="Arfaptin homology (AH) domain/BAR domain"/>
    <property type="match status" value="2"/>
</dbReference>
<dbReference type="InterPro" id="IPR036028">
    <property type="entry name" value="SH3-like_dom_sf"/>
</dbReference>
<feature type="compositionally biased region" description="Low complexity" evidence="8">
    <location>
        <begin position="480"/>
        <end position="491"/>
    </location>
</feature>
<feature type="compositionally biased region" description="Polar residues" evidence="8">
    <location>
        <begin position="429"/>
        <end position="440"/>
    </location>
</feature>
<feature type="compositionally biased region" description="Basic and acidic residues" evidence="8">
    <location>
        <begin position="220"/>
        <end position="230"/>
    </location>
</feature>
<dbReference type="InterPro" id="IPR001452">
    <property type="entry name" value="SH3_domain"/>
</dbReference>
<evidence type="ECO:0000256" key="7">
    <source>
        <dbReference type="PROSITE-ProRule" id="PRU01077"/>
    </source>
</evidence>
<keyword evidence="7" id="KW-0175">Coiled coil</keyword>
<dbReference type="SUPFAM" id="SSF50044">
    <property type="entry name" value="SH3-domain"/>
    <property type="match status" value="1"/>
</dbReference>
<dbReference type="PRINTS" id="PR00452">
    <property type="entry name" value="SH3DOMAIN"/>
</dbReference>
<evidence type="ECO:0000256" key="8">
    <source>
        <dbReference type="SAM" id="MobiDB-lite"/>
    </source>
</evidence>
<dbReference type="GO" id="GO:0005543">
    <property type="term" value="F:phospholipid binding"/>
    <property type="evidence" value="ECO:0007669"/>
    <property type="project" value="TreeGrafter"/>
</dbReference>
<feature type="compositionally biased region" description="Low complexity" evidence="8">
    <location>
        <begin position="392"/>
        <end position="415"/>
    </location>
</feature>
<feature type="domain" description="F-BAR" evidence="10">
    <location>
        <begin position="1"/>
        <end position="179"/>
    </location>
</feature>
<evidence type="ECO:0000259" key="9">
    <source>
        <dbReference type="PROSITE" id="PS50002"/>
    </source>
</evidence>
<feature type="region of interest" description="Disordered" evidence="8">
    <location>
        <begin position="372"/>
        <end position="497"/>
    </location>
</feature>
<dbReference type="Pfam" id="PF07653">
    <property type="entry name" value="SH3_2"/>
    <property type="match status" value="1"/>
</dbReference>
<dbReference type="PANTHER" id="PTHR23065:SF7">
    <property type="entry name" value="NOSTRIN, ISOFORM H"/>
    <property type="match status" value="1"/>
</dbReference>
<feature type="region of interest" description="Disordered" evidence="8">
    <location>
        <begin position="323"/>
        <end position="343"/>
    </location>
</feature>
<evidence type="ECO:0000259" key="10">
    <source>
        <dbReference type="PROSITE" id="PS51741"/>
    </source>
</evidence>
<evidence type="ECO:0000256" key="2">
    <source>
        <dbReference type="ARBA" id="ARBA00022443"/>
    </source>
</evidence>
<gene>
    <name evidence="11" type="ORF">INT43_007051</name>
</gene>
<name>A0A8H7UKE2_MORIS</name>
<feature type="compositionally biased region" description="Low complexity" evidence="8">
    <location>
        <begin position="255"/>
        <end position="265"/>
    </location>
</feature>
<sequence length="569" mass="64352">MALGKDETGSLRLLLDGVRQELETVGMNNIDLAQRIRSNLETPLQNFITDQRDQRKLTKEKYYTECAKMINLQNSLETCMAGREYEKIKQKHEKSRLEVKTTDKEYQAACTGLKNLIRQWQHEWKVASDKFQEMEEKRIEFLHHSLCVYVNILQTVTDQERESHERIWERLDQCDVEKDIEHFIETHGTGGHIPEPPAYVDFFSETRDDQPKYSIAHFSGRRDSKRESKRSSSSNIYQSKSEDESRRSSSKQSHHQSASNRLSLSLERESRQLSNGDEEIFIEDTAQGVIVPVVTKKNGNVETTRSMTQSSDDVFHTTERPIAHERGDLEHTNSTNSKQSFVSRLSRKLSQNLDRSFDQAIEGLKYKMDKGRESTDVEYGSSKASARSNSYRRAPSPTRNSSSSSASKTARSSSPYVPGGWPNSEPKVSLSTSAKVTSDRTGAVHSPSPSYSAGTNKGAKGSADSPGSIKMHAPPAMRKPAQQAAVQAPSQEKQVASHDGGEPILCWAIALFDYHAKYDDDLNFERGDWFAITQMDEGGWYMAHAWNATEARWVGRYGYVPSNFLQPAK</sequence>
<dbReference type="InterPro" id="IPR031160">
    <property type="entry name" value="F_BAR_dom"/>
</dbReference>
<dbReference type="SUPFAM" id="SSF103657">
    <property type="entry name" value="BAR/IMD domain-like"/>
    <property type="match status" value="1"/>
</dbReference>
<dbReference type="OrthoDB" id="27823at2759"/>
<evidence type="ECO:0000256" key="3">
    <source>
        <dbReference type="ARBA" id="ARBA00022490"/>
    </source>
</evidence>
<dbReference type="AlphaFoldDB" id="A0A8H7UKE2"/>
<reference evidence="11" key="1">
    <citation type="submission" date="2020-12" db="EMBL/GenBank/DDBJ databases">
        <title>Metabolic potential, ecology and presence of endohyphal bacteria is reflected in genomic diversity of Mucoromycotina.</title>
        <authorList>
            <person name="Muszewska A."/>
            <person name="Okrasinska A."/>
            <person name="Steczkiewicz K."/>
            <person name="Drgas O."/>
            <person name="Orlowska M."/>
            <person name="Perlinska-Lenart U."/>
            <person name="Aleksandrzak-Piekarczyk T."/>
            <person name="Szatraj K."/>
            <person name="Zielenkiewicz U."/>
            <person name="Pilsyk S."/>
            <person name="Malc E."/>
            <person name="Mieczkowski P."/>
            <person name="Kruszewska J.S."/>
            <person name="Biernat P."/>
            <person name="Pawlowska J."/>
        </authorList>
    </citation>
    <scope>NUCLEOTIDE SEQUENCE</scope>
    <source>
        <strain evidence="11">WA0000067209</strain>
    </source>
</reference>
<dbReference type="PANTHER" id="PTHR23065">
    <property type="entry name" value="PROLINE-SERINE-THREONINE PHOSPHATASE INTERACTING PROTEIN 1"/>
    <property type="match status" value="1"/>
</dbReference>
<dbReference type="GO" id="GO:0009898">
    <property type="term" value="C:cytoplasmic side of plasma membrane"/>
    <property type="evidence" value="ECO:0007669"/>
    <property type="project" value="TreeGrafter"/>
</dbReference>
<evidence type="ECO:0000313" key="11">
    <source>
        <dbReference type="EMBL" id="KAG2182124.1"/>
    </source>
</evidence>
<keyword evidence="3" id="KW-0963">Cytoplasm</keyword>
<evidence type="ECO:0000256" key="5">
    <source>
        <dbReference type="ARBA" id="ARBA00023212"/>
    </source>
</evidence>
<evidence type="ECO:0000256" key="6">
    <source>
        <dbReference type="PROSITE-ProRule" id="PRU00192"/>
    </source>
</evidence>
<evidence type="ECO:0000313" key="12">
    <source>
        <dbReference type="Proteomes" id="UP000654370"/>
    </source>
</evidence>
<evidence type="ECO:0008006" key="13">
    <source>
        <dbReference type="Google" id="ProtNLM"/>
    </source>
</evidence>
<accession>A0A8H7UKE2</accession>
<comment type="caution">
    <text evidence="11">The sequence shown here is derived from an EMBL/GenBank/DDBJ whole genome shotgun (WGS) entry which is preliminary data.</text>
</comment>
<dbReference type="EMBL" id="JAEPQZ010000004">
    <property type="protein sequence ID" value="KAG2182124.1"/>
    <property type="molecule type" value="Genomic_DNA"/>
</dbReference>
<protein>
    <recommendedName>
        <fullName evidence="13">SH3 domain-containing protein</fullName>
    </recommendedName>
</protein>
<keyword evidence="4" id="KW-0597">Phosphoprotein</keyword>
<evidence type="ECO:0000256" key="4">
    <source>
        <dbReference type="ARBA" id="ARBA00022553"/>
    </source>
</evidence>
<proteinExistence type="predicted"/>
<keyword evidence="2 6" id="KW-0728">SH3 domain</keyword>
<dbReference type="Proteomes" id="UP000654370">
    <property type="component" value="Unassembled WGS sequence"/>
</dbReference>
<dbReference type="PROSITE" id="PS51741">
    <property type="entry name" value="F_BAR"/>
    <property type="match status" value="1"/>
</dbReference>
<organism evidence="11 12">
    <name type="scientific">Mortierella isabellina</name>
    <name type="common">Filamentous fungus</name>
    <name type="synonym">Umbelopsis isabellina</name>
    <dbReference type="NCBI Taxonomy" id="91625"/>
    <lineage>
        <taxon>Eukaryota</taxon>
        <taxon>Fungi</taxon>
        <taxon>Fungi incertae sedis</taxon>
        <taxon>Mucoromycota</taxon>
        <taxon>Mucoromycotina</taxon>
        <taxon>Umbelopsidomycetes</taxon>
        <taxon>Umbelopsidales</taxon>
        <taxon>Umbelopsidaceae</taxon>
        <taxon>Umbelopsis</taxon>
    </lineage>
</organism>
<evidence type="ECO:0000256" key="1">
    <source>
        <dbReference type="ARBA" id="ARBA00004245"/>
    </source>
</evidence>
<feature type="region of interest" description="Disordered" evidence="8">
    <location>
        <begin position="213"/>
        <end position="270"/>
    </location>
</feature>
<dbReference type="Gene3D" id="2.30.30.40">
    <property type="entry name" value="SH3 Domains"/>
    <property type="match status" value="1"/>
</dbReference>
<comment type="subcellular location">
    <subcellularLocation>
        <location evidence="1">Cytoplasm</location>
        <location evidence="1">Cytoskeleton</location>
    </subcellularLocation>
</comment>
<feature type="compositionally biased region" description="Polar residues" evidence="8">
    <location>
        <begin position="332"/>
        <end position="343"/>
    </location>
</feature>
<keyword evidence="12" id="KW-1185">Reference proteome</keyword>